<reference evidence="1 2" key="1">
    <citation type="journal article" date="2022" name="Genome Biol. Evol.">
        <title>The Spruce Budworm Genome: Reconstructing the Evolutionary History of Antifreeze Proteins.</title>
        <authorList>
            <person name="Beliveau C."/>
            <person name="Gagne P."/>
            <person name="Picq S."/>
            <person name="Vernygora O."/>
            <person name="Keeling C.I."/>
            <person name="Pinkney K."/>
            <person name="Doucet D."/>
            <person name="Wen F."/>
            <person name="Johnston J.S."/>
            <person name="Maaroufi H."/>
            <person name="Boyle B."/>
            <person name="Laroche J."/>
            <person name="Dewar K."/>
            <person name="Juretic N."/>
            <person name="Blackburn G."/>
            <person name="Nisole A."/>
            <person name="Brunet B."/>
            <person name="Brandao M."/>
            <person name="Lumley L."/>
            <person name="Duan J."/>
            <person name="Quan G."/>
            <person name="Lucarotti C.J."/>
            <person name="Roe A.D."/>
            <person name="Sperling F.A.H."/>
            <person name="Levesque R.C."/>
            <person name="Cusson M."/>
        </authorList>
    </citation>
    <scope>NUCLEOTIDE SEQUENCE [LARGE SCALE GENOMIC DNA]</scope>
    <source>
        <strain evidence="1">Glfc:IPQL:Cfum</strain>
    </source>
</reference>
<dbReference type="EMBL" id="CM046111">
    <property type="protein sequence ID" value="KAI8424941.1"/>
    <property type="molecule type" value="Genomic_DNA"/>
</dbReference>
<accession>A0ACC0JL96</accession>
<keyword evidence="2" id="KW-1185">Reference proteome</keyword>
<evidence type="ECO:0000313" key="2">
    <source>
        <dbReference type="Proteomes" id="UP001064048"/>
    </source>
</evidence>
<protein>
    <submittedName>
        <fullName evidence="1">Uncharacterized protein</fullName>
    </submittedName>
</protein>
<comment type="caution">
    <text evidence="1">The sequence shown here is derived from an EMBL/GenBank/DDBJ whole genome shotgun (WGS) entry which is preliminary data.</text>
</comment>
<proteinExistence type="predicted"/>
<sequence length="1309" mass="145165">MQQSPFENIFNIIGGLSEGNEKPMKHGFYNAFALFILVVCCAAVYVLFLILEPFFKPLFWALLVGSLLHPFKYKLSKKLKSWFEDLEKCNTSVIFGLMILPVNVVNVASDTVGHQFIEHYKVYTFVLLQGLCVAGFALEVIDVHKQLLDKDPETSAFVAIHKVLTNTHNQDAITPEEKVPEQSASEQESTPEKDTPSPMTPDAAVKRGSWAESDQTNASPRHAKMLFKTRTLSALPLSNTKTKSAFENRLIASFKQRSLDENYMKNNFNSDDETALYFKLLFFGCLCMLVWKHIWLLPVMLFFLAIHVLKRLLDFFGVWLFCENHYNNVMSRVKCWWSDRQSAAIPAHIRGSKKIISTCNKSIRDVAYGSVDTVSTCIVIIGLISFLIFATVFICIQIYSEAIVVVQLSGSLLNSTFVQNSELHAYLPEGWEEKLDSLIDNAYTYGKEGISTGVRSILKEGDPDKIARVEEQILEIWDRVYQSWVSGHFAPQVGPQVDGSAVQDSWDNFVNDISNTPGMFDYSGIVAWVQANVGTLSAIATSIWAPLASNVSLLAGSVGAFTSLLFSGGGAIINMFINLVVFFTTLFYLLASSNALYKPVEAITQLQPNLGSRLGIALSVAINQVFRASFKMALFYGLWTWLVHNLFGAKVVYLPSEMTVESVGKCSVVLLILLPFVVGIRINFTSCQNAGWKCANNLPNEIIYTCSSDTSDYVIHLKDYYTDHITSLTVQQCKKIKIILDCSILQRPSRLQAFRVNSCATVEFGSLASNSLLQTPPEVTIDNVQEIISLPRGMFKSPVTNTELKCLGTTSLSKIRIANSKIKLINTKAIYNVTGIRNIEFENVTINDAEIQAIEANMGFSLTAFTITNSKIDNLRSKAIAVQSRTVTMSNTVFGDIPTKSVNISSDFLHFTDNSIKDVFSDGFIFKSVYTYISRNHIRSLKGNALASVRCSKKMTNGKQFSFSKNSIENIGSGSLYFDYQSCKSAGTIVNYKDNQIDCKCHNIAFLVSSNVNQELNNLILDTPANNTCLAAPCSLPVDIIRMLMESNMCQINLDPRVMCLLYNDKKSKNNEVNTEEDVTEAAPTFYLIRQANGPNGDPSAAMTAINKDDLLNDSHLNMTNRTTIKVVFDSSKDFVETLRSTSNSRKRPVEEPKSPPKTEYTNRCVGTQCRTNAYDKQKALDFYKYVYAQLLLAAVLGAAPFLGPYLAGIPAALDVWLQGRPMAALLLPMVQAAPIAFLDAAVYAEIKDGGHPYVTGLAIAGGIFYLGPEGAILGPLLLCCLMVVLNLSSTFLRDTPSEERAALHSRVR</sequence>
<dbReference type="Proteomes" id="UP001064048">
    <property type="component" value="Chromosome 11"/>
</dbReference>
<gene>
    <name evidence="1" type="ORF">MSG28_006853</name>
</gene>
<name>A0ACC0JL96_CHOFU</name>
<evidence type="ECO:0000313" key="1">
    <source>
        <dbReference type="EMBL" id="KAI8424941.1"/>
    </source>
</evidence>
<organism evidence="1 2">
    <name type="scientific">Choristoneura fumiferana</name>
    <name type="common">Spruce budworm moth</name>
    <name type="synonym">Archips fumiferana</name>
    <dbReference type="NCBI Taxonomy" id="7141"/>
    <lineage>
        <taxon>Eukaryota</taxon>
        <taxon>Metazoa</taxon>
        <taxon>Ecdysozoa</taxon>
        <taxon>Arthropoda</taxon>
        <taxon>Hexapoda</taxon>
        <taxon>Insecta</taxon>
        <taxon>Pterygota</taxon>
        <taxon>Neoptera</taxon>
        <taxon>Endopterygota</taxon>
        <taxon>Lepidoptera</taxon>
        <taxon>Glossata</taxon>
        <taxon>Ditrysia</taxon>
        <taxon>Tortricoidea</taxon>
        <taxon>Tortricidae</taxon>
        <taxon>Tortricinae</taxon>
        <taxon>Choristoneura</taxon>
    </lineage>
</organism>